<dbReference type="HAMAP" id="MF_00388">
    <property type="entry name" value="LpxC"/>
    <property type="match status" value="1"/>
</dbReference>
<dbReference type="GO" id="GO:0009245">
    <property type="term" value="P:lipid A biosynthetic process"/>
    <property type="evidence" value="ECO:0007669"/>
    <property type="project" value="UniProtKB-UniRule"/>
</dbReference>
<keyword evidence="10 12" id="KW-0443">Lipid metabolism</keyword>
<dbReference type="PANTHER" id="PTHR33694">
    <property type="entry name" value="UDP-3-O-ACYL-N-ACETYLGLUCOSAMINE DEACETYLASE 1, MITOCHONDRIAL-RELATED"/>
    <property type="match status" value="1"/>
</dbReference>
<dbReference type="InterPro" id="IPR015870">
    <property type="entry name" value="UDP-acyl_N-AcGlcN_deAcase_N"/>
</dbReference>
<name>M1P8G3_DESSD</name>
<protein>
    <recommendedName>
        <fullName evidence="4 12">UDP-3-O-acyl-N-acetylglucosamine deacetylase</fullName>
        <shortName evidence="12">UDP-3-O-acyl-GlcNAc deacetylase</shortName>
        <ecNumber evidence="4 12">3.5.1.108</ecNumber>
    </recommendedName>
    <alternativeName>
        <fullName evidence="12">UDP-3-O-[R-3-hydroxymyristoyl]-N-acetylglucosamine deacetylase</fullName>
    </alternativeName>
</protein>
<dbReference type="EMBL" id="CP003985">
    <property type="protein sequence ID" value="AGF79773.1"/>
    <property type="molecule type" value="Genomic_DNA"/>
</dbReference>
<evidence type="ECO:0000256" key="6">
    <source>
        <dbReference type="ARBA" id="ARBA00022556"/>
    </source>
</evidence>
<evidence type="ECO:0000256" key="12">
    <source>
        <dbReference type="HAMAP-Rule" id="MF_00388"/>
    </source>
</evidence>
<dbReference type="EC" id="3.5.1.108" evidence="4 12"/>
<evidence type="ECO:0000256" key="7">
    <source>
        <dbReference type="ARBA" id="ARBA00022723"/>
    </source>
</evidence>
<evidence type="ECO:0000256" key="11">
    <source>
        <dbReference type="ARBA" id="ARBA00024535"/>
    </source>
</evidence>
<organism evidence="13 14">
    <name type="scientific">Desulfocapsa sulfexigens (strain DSM 10523 / SB164P1)</name>
    <dbReference type="NCBI Taxonomy" id="1167006"/>
    <lineage>
        <taxon>Bacteria</taxon>
        <taxon>Pseudomonadati</taxon>
        <taxon>Thermodesulfobacteriota</taxon>
        <taxon>Desulfobulbia</taxon>
        <taxon>Desulfobulbales</taxon>
        <taxon>Desulfocapsaceae</taxon>
        <taxon>Desulfocapsa</taxon>
    </lineage>
</organism>
<dbReference type="UniPathway" id="UPA00359">
    <property type="reaction ID" value="UER00478"/>
</dbReference>
<dbReference type="HOGENOM" id="CLU_046528_1_0_7"/>
<gene>
    <name evidence="12" type="primary">lpxC</name>
    <name evidence="13" type="ordered locus">UWK_03246</name>
</gene>
<dbReference type="Pfam" id="PF03331">
    <property type="entry name" value="LpxC"/>
    <property type="match status" value="1"/>
</dbReference>
<dbReference type="Gene3D" id="3.30.230.20">
    <property type="entry name" value="lpxc deacetylase, domain 1"/>
    <property type="match status" value="1"/>
</dbReference>
<accession>M1P8G3</accession>
<evidence type="ECO:0000256" key="4">
    <source>
        <dbReference type="ARBA" id="ARBA00012745"/>
    </source>
</evidence>
<dbReference type="InterPro" id="IPR020568">
    <property type="entry name" value="Ribosomal_Su5_D2-typ_SF"/>
</dbReference>
<dbReference type="eggNOG" id="COG0774">
    <property type="taxonomic scope" value="Bacteria"/>
</dbReference>
<comment type="cofactor">
    <cofactor evidence="1 12">
        <name>Zn(2+)</name>
        <dbReference type="ChEBI" id="CHEBI:29105"/>
    </cofactor>
</comment>
<dbReference type="InterPro" id="IPR011334">
    <property type="entry name" value="UDP-acyl_GlcNac_deAcase_C"/>
</dbReference>
<dbReference type="RefSeq" id="WP_015405457.1">
    <property type="nucleotide sequence ID" value="NC_020304.1"/>
</dbReference>
<dbReference type="GO" id="GO:0016020">
    <property type="term" value="C:membrane"/>
    <property type="evidence" value="ECO:0007669"/>
    <property type="project" value="GOC"/>
</dbReference>
<evidence type="ECO:0000256" key="8">
    <source>
        <dbReference type="ARBA" id="ARBA00022801"/>
    </source>
</evidence>
<dbReference type="AlphaFoldDB" id="M1P8G3"/>
<sequence length="335" mass="36643">MTSISLNPHQHTLKKSVSCYGVGLHSGDPVTLTIRPASENSGIRFFRIDLDDKQGIPAHMDKVVDTRLATTIADKEKYVSTTEHIMAALQGYGVDNATIELDGAEVPIMDGSAGPFMLLLKKAGLKKQRAMRKVLRITKKIVFTSGDTEIKILPYEGFKVSGEIHFDAPIIKTQSYSIDLTSEKFAKEISRARTFGYVEQVEELWANGLAQGGNLDNVIAIHWDRNTILNEGGLRFADEFIRHKVLDLIGDLALLGCPILGHVIASRCGHTQHLGFLMALVQAADCWEIVELETKGGQSVFHQVASTTKAMSKQIIPLIVPQPLNPANNVASASC</sequence>
<keyword evidence="6 12" id="KW-0441">Lipid A biosynthesis</keyword>
<dbReference type="NCBIfam" id="TIGR00325">
    <property type="entry name" value="lpxC"/>
    <property type="match status" value="1"/>
</dbReference>
<dbReference type="STRING" id="1167006.UWK_03246"/>
<dbReference type="InterPro" id="IPR004463">
    <property type="entry name" value="UDP-acyl_GlcNac_deAcase"/>
</dbReference>
<keyword evidence="14" id="KW-1185">Reference proteome</keyword>
<keyword evidence="5 12" id="KW-0444">Lipid biosynthesis</keyword>
<dbReference type="KEGG" id="dsf:UWK_03246"/>
<evidence type="ECO:0000256" key="9">
    <source>
        <dbReference type="ARBA" id="ARBA00022833"/>
    </source>
</evidence>
<comment type="catalytic activity">
    <reaction evidence="11 12">
        <text>a UDP-3-O-[(3R)-3-hydroxyacyl]-N-acetyl-alpha-D-glucosamine + H2O = a UDP-3-O-[(3R)-3-hydroxyacyl]-alpha-D-glucosamine + acetate</text>
        <dbReference type="Rhea" id="RHEA:67816"/>
        <dbReference type="ChEBI" id="CHEBI:15377"/>
        <dbReference type="ChEBI" id="CHEBI:30089"/>
        <dbReference type="ChEBI" id="CHEBI:137740"/>
        <dbReference type="ChEBI" id="CHEBI:173225"/>
        <dbReference type="EC" id="3.5.1.108"/>
    </reaction>
</comment>
<reference evidence="14" key="1">
    <citation type="journal article" date="2013" name="Stand. Genomic Sci.">
        <title>Complete genome sequence of Desulfocapsa sulfexigens, a marine deltaproteobacterium specialized in disproportionating inorganic sulfur compounds.</title>
        <authorList>
            <person name="Finster K.W."/>
            <person name="Kjeldsen K.U."/>
            <person name="Kube M."/>
            <person name="Reinhardt R."/>
            <person name="Mussmann M."/>
            <person name="Amann R."/>
            <person name="Schreiber L."/>
        </authorList>
    </citation>
    <scope>NUCLEOTIDE SEQUENCE [LARGE SCALE GENOMIC DNA]</scope>
    <source>
        <strain evidence="14">DSM 10523 / SB164P1</strain>
    </source>
</reference>
<feature type="binding site" evidence="12">
    <location>
        <position position="247"/>
    </location>
    <ligand>
        <name>Zn(2+)</name>
        <dbReference type="ChEBI" id="CHEBI:29105"/>
    </ligand>
</feature>
<evidence type="ECO:0000256" key="10">
    <source>
        <dbReference type="ARBA" id="ARBA00023098"/>
    </source>
</evidence>
<evidence type="ECO:0000313" key="13">
    <source>
        <dbReference type="EMBL" id="AGF79773.1"/>
    </source>
</evidence>
<feature type="binding site" evidence="12">
    <location>
        <position position="84"/>
    </location>
    <ligand>
        <name>Zn(2+)</name>
        <dbReference type="ChEBI" id="CHEBI:29105"/>
    </ligand>
</feature>
<keyword evidence="9 12" id="KW-0862">Zinc</keyword>
<dbReference type="PANTHER" id="PTHR33694:SF1">
    <property type="entry name" value="UDP-3-O-ACYL-N-ACETYLGLUCOSAMINE DEACETYLASE 1, MITOCHONDRIAL-RELATED"/>
    <property type="match status" value="1"/>
</dbReference>
<dbReference type="GO" id="GO:0103117">
    <property type="term" value="F:UDP-3-O-acyl-N-acetylglucosamine deacetylase activity"/>
    <property type="evidence" value="ECO:0007669"/>
    <property type="project" value="UniProtKB-UniRule"/>
</dbReference>
<keyword evidence="7 12" id="KW-0479">Metal-binding</keyword>
<evidence type="ECO:0000256" key="3">
    <source>
        <dbReference type="ARBA" id="ARBA00005002"/>
    </source>
</evidence>
<evidence type="ECO:0000256" key="2">
    <source>
        <dbReference type="ARBA" id="ARBA00002923"/>
    </source>
</evidence>
<dbReference type="GO" id="GO:0046872">
    <property type="term" value="F:metal ion binding"/>
    <property type="evidence" value="ECO:0007669"/>
    <property type="project" value="UniProtKB-KW"/>
</dbReference>
<dbReference type="Proteomes" id="UP000011721">
    <property type="component" value="Chromosome"/>
</dbReference>
<proteinExistence type="inferred from homology"/>
<feature type="binding site" evidence="12">
    <location>
        <position position="243"/>
    </location>
    <ligand>
        <name>Zn(2+)</name>
        <dbReference type="ChEBI" id="CHEBI:29105"/>
    </ligand>
</feature>
<comment type="similarity">
    <text evidence="12">Belongs to the LpxC family.</text>
</comment>
<dbReference type="SUPFAM" id="SSF54211">
    <property type="entry name" value="Ribosomal protein S5 domain 2-like"/>
    <property type="match status" value="2"/>
</dbReference>
<evidence type="ECO:0000256" key="1">
    <source>
        <dbReference type="ARBA" id="ARBA00001947"/>
    </source>
</evidence>
<comment type="pathway">
    <text evidence="3 12">Glycolipid biosynthesis; lipid IV(A) biosynthesis; lipid IV(A) from (3R)-3-hydroxytetradecanoyl-[acyl-carrier-protein] and UDP-N-acetyl-alpha-D-glucosamine: step 2/6.</text>
</comment>
<evidence type="ECO:0000256" key="5">
    <source>
        <dbReference type="ARBA" id="ARBA00022516"/>
    </source>
</evidence>
<dbReference type="Gene3D" id="3.30.1700.10">
    <property type="entry name" value="lpxc deacetylase, domain 2"/>
    <property type="match status" value="1"/>
</dbReference>
<dbReference type="PATRIC" id="fig|1167006.5.peg.3504"/>
<evidence type="ECO:0000313" key="14">
    <source>
        <dbReference type="Proteomes" id="UP000011721"/>
    </source>
</evidence>
<comment type="function">
    <text evidence="2 12">Catalyzes the hydrolysis of UDP-3-O-myristoyl-N-acetylglucosamine to form UDP-3-O-myristoylglucosamine and acetate, the committed step in lipid A biosynthesis.</text>
</comment>
<feature type="active site" description="Proton donor" evidence="12">
    <location>
        <position position="270"/>
    </location>
</feature>
<keyword evidence="8 12" id="KW-0378">Hydrolase</keyword>
<dbReference type="OrthoDB" id="9802746at2"/>